<dbReference type="PANTHER" id="PTHR46609">
    <property type="entry name" value="EXONUCLEASE, PHAGE-TYPE/RECB, C-TERMINAL DOMAIN-CONTAINING PROTEIN"/>
    <property type="match status" value="1"/>
</dbReference>
<dbReference type="InterPro" id="IPR019080">
    <property type="entry name" value="YqaJ_viral_recombinase"/>
</dbReference>
<dbReference type="InterPro" id="IPR051703">
    <property type="entry name" value="NF-kappa-B_Signaling_Reg"/>
</dbReference>
<dbReference type="Pfam" id="PF09588">
    <property type="entry name" value="YqaJ"/>
    <property type="match status" value="1"/>
</dbReference>
<evidence type="ECO:0000259" key="1">
    <source>
        <dbReference type="Pfam" id="PF09588"/>
    </source>
</evidence>
<dbReference type="InterPro" id="IPR011604">
    <property type="entry name" value="PDDEXK-like_dom_sf"/>
</dbReference>
<protein>
    <recommendedName>
        <fullName evidence="1">YqaJ viral recombinase domain-containing protein</fullName>
    </recommendedName>
</protein>
<organism evidence="2 3">
    <name type="scientific">Champsocephalus esox</name>
    <name type="common">pike icefish</name>
    <dbReference type="NCBI Taxonomy" id="159716"/>
    <lineage>
        <taxon>Eukaryota</taxon>
        <taxon>Metazoa</taxon>
        <taxon>Chordata</taxon>
        <taxon>Craniata</taxon>
        <taxon>Vertebrata</taxon>
        <taxon>Euteleostomi</taxon>
        <taxon>Actinopterygii</taxon>
        <taxon>Neopterygii</taxon>
        <taxon>Teleostei</taxon>
        <taxon>Neoteleostei</taxon>
        <taxon>Acanthomorphata</taxon>
        <taxon>Eupercaria</taxon>
        <taxon>Perciformes</taxon>
        <taxon>Notothenioidei</taxon>
        <taxon>Channichthyidae</taxon>
        <taxon>Champsocephalus</taxon>
    </lineage>
</organism>
<dbReference type="Gene3D" id="3.90.320.10">
    <property type="match status" value="1"/>
</dbReference>
<dbReference type="EMBL" id="JAULUE010002051">
    <property type="protein sequence ID" value="KAK5901736.1"/>
    <property type="molecule type" value="Genomic_DNA"/>
</dbReference>
<name>A0AAN8CD68_9TELE</name>
<accession>A0AAN8CD68</accession>
<evidence type="ECO:0000313" key="2">
    <source>
        <dbReference type="EMBL" id="KAK5901736.1"/>
    </source>
</evidence>
<keyword evidence="3" id="KW-1185">Reference proteome</keyword>
<dbReference type="Proteomes" id="UP001335648">
    <property type="component" value="Unassembled WGS sequence"/>
</dbReference>
<dbReference type="SUPFAM" id="SSF52980">
    <property type="entry name" value="Restriction endonuclease-like"/>
    <property type="match status" value="1"/>
</dbReference>
<dbReference type="CDD" id="cd22343">
    <property type="entry name" value="PDDEXK_lambda_exonuclease-like"/>
    <property type="match status" value="1"/>
</dbReference>
<reference evidence="2 3" key="1">
    <citation type="journal article" date="2023" name="Mol. Biol. Evol.">
        <title>Genomics of Secondarily Temperate Adaptation in the Only Non-Antarctic Icefish.</title>
        <authorList>
            <person name="Rivera-Colon A.G."/>
            <person name="Rayamajhi N."/>
            <person name="Minhas B.F."/>
            <person name="Madrigal G."/>
            <person name="Bilyk K.T."/>
            <person name="Yoon V."/>
            <person name="Hune M."/>
            <person name="Gregory S."/>
            <person name="Cheng C.H.C."/>
            <person name="Catchen J.M."/>
        </authorList>
    </citation>
    <scope>NUCLEOTIDE SEQUENCE [LARGE SCALE GENOMIC DNA]</scope>
    <source>
        <strain evidence="2">JC2023a</strain>
    </source>
</reference>
<proteinExistence type="predicted"/>
<comment type="caution">
    <text evidence="2">The sequence shown here is derived from an EMBL/GenBank/DDBJ whole genome shotgun (WGS) entry which is preliminary data.</text>
</comment>
<dbReference type="InterPro" id="IPR011335">
    <property type="entry name" value="Restrct_endonuc-II-like"/>
</dbReference>
<dbReference type="GO" id="GO:0006281">
    <property type="term" value="P:DNA repair"/>
    <property type="evidence" value="ECO:0007669"/>
    <property type="project" value="UniProtKB-ARBA"/>
</dbReference>
<evidence type="ECO:0000313" key="3">
    <source>
        <dbReference type="Proteomes" id="UP001335648"/>
    </source>
</evidence>
<dbReference type="PANTHER" id="PTHR46609:SF8">
    <property type="entry name" value="YQAJ VIRAL RECOMBINASE DOMAIN-CONTAINING PROTEIN"/>
    <property type="match status" value="1"/>
</dbReference>
<feature type="domain" description="YqaJ viral recombinase" evidence="1">
    <location>
        <begin position="23"/>
        <end position="170"/>
    </location>
</feature>
<sequence>MQLSRDQQAAIQTATVGQRTNPQWQLHRQGRLTASNFGAVLRSGLSSTPCASLMKRVLGGYNLDRVMAVNWGVVNEIEGVKAFVQAYRVTVFESGLFVSESGVLGASPDGLVQPSALLEMKCPHSQRNMTIAEAVQLPSFCLREEGGSYILKENHPYWHQVQGQLHITDRSLCYFVVWTTKEAIIILIPKDPAWHGNLLLLENFYTQHMLPVLASREEDI</sequence>
<gene>
    <name evidence="2" type="ORF">CesoFtcFv8_007066</name>
</gene>
<dbReference type="AlphaFoldDB" id="A0AAN8CD68"/>